<comment type="caution">
    <text evidence="2">The sequence shown here is derived from an EMBL/GenBank/DDBJ whole genome shotgun (WGS) entry which is preliminary data.</text>
</comment>
<name>A0A401PIG2_SCYTO</name>
<feature type="chain" id="PRO_5019029572" evidence="1">
    <location>
        <begin position="17"/>
        <end position="68"/>
    </location>
</feature>
<sequence>MLEWIVTLCALAFFDATPRSLLQNLHDSQKVMKKSIQCQEYLNQSIEPIATAFKPQEVPACTSTDPVE</sequence>
<dbReference type="AlphaFoldDB" id="A0A401PIG2"/>
<dbReference type="OrthoDB" id="10514822at2759"/>
<evidence type="ECO:0000313" key="2">
    <source>
        <dbReference type="EMBL" id="GCB72891.1"/>
    </source>
</evidence>
<keyword evidence="1" id="KW-0732">Signal</keyword>
<protein>
    <submittedName>
        <fullName evidence="2">Uncharacterized protein</fullName>
    </submittedName>
</protein>
<reference evidence="2 3" key="1">
    <citation type="journal article" date="2018" name="Nat. Ecol. Evol.">
        <title>Shark genomes provide insights into elasmobranch evolution and the origin of vertebrates.</title>
        <authorList>
            <person name="Hara Y"/>
            <person name="Yamaguchi K"/>
            <person name="Onimaru K"/>
            <person name="Kadota M"/>
            <person name="Koyanagi M"/>
            <person name="Keeley SD"/>
            <person name="Tatsumi K"/>
            <person name="Tanaka K"/>
            <person name="Motone F"/>
            <person name="Kageyama Y"/>
            <person name="Nozu R"/>
            <person name="Adachi N"/>
            <person name="Nishimura O"/>
            <person name="Nakagawa R"/>
            <person name="Tanegashima C"/>
            <person name="Kiyatake I"/>
            <person name="Matsumoto R"/>
            <person name="Murakumo K"/>
            <person name="Nishida K"/>
            <person name="Terakita A"/>
            <person name="Kuratani S"/>
            <person name="Sato K"/>
            <person name="Hyodo S Kuraku.S."/>
        </authorList>
    </citation>
    <scope>NUCLEOTIDE SEQUENCE [LARGE SCALE GENOMIC DNA]</scope>
</reference>
<gene>
    <name evidence="2" type="ORF">scyTo_0006521</name>
</gene>
<dbReference type="Proteomes" id="UP000288216">
    <property type="component" value="Unassembled WGS sequence"/>
</dbReference>
<dbReference type="EMBL" id="BFAA01002211">
    <property type="protein sequence ID" value="GCB72891.1"/>
    <property type="molecule type" value="Genomic_DNA"/>
</dbReference>
<keyword evidence="3" id="KW-1185">Reference proteome</keyword>
<feature type="signal peptide" evidence="1">
    <location>
        <begin position="1"/>
        <end position="16"/>
    </location>
</feature>
<accession>A0A401PIG2</accession>
<organism evidence="2 3">
    <name type="scientific">Scyliorhinus torazame</name>
    <name type="common">Cloudy catshark</name>
    <name type="synonym">Catulus torazame</name>
    <dbReference type="NCBI Taxonomy" id="75743"/>
    <lineage>
        <taxon>Eukaryota</taxon>
        <taxon>Metazoa</taxon>
        <taxon>Chordata</taxon>
        <taxon>Craniata</taxon>
        <taxon>Vertebrata</taxon>
        <taxon>Chondrichthyes</taxon>
        <taxon>Elasmobranchii</taxon>
        <taxon>Galeomorphii</taxon>
        <taxon>Galeoidea</taxon>
        <taxon>Carcharhiniformes</taxon>
        <taxon>Scyliorhinidae</taxon>
        <taxon>Scyliorhinus</taxon>
    </lineage>
</organism>
<proteinExistence type="predicted"/>
<evidence type="ECO:0000313" key="3">
    <source>
        <dbReference type="Proteomes" id="UP000288216"/>
    </source>
</evidence>
<evidence type="ECO:0000256" key="1">
    <source>
        <dbReference type="SAM" id="SignalP"/>
    </source>
</evidence>